<reference evidence="2 3" key="1">
    <citation type="submission" date="2016-10" db="EMBL/GenBank/DDBJ databases">
        <authorList>
            <person name="de Groot N.N."/>
        </authorList>
    </citation>
    <scope>NUCLEOTIDE SEQUENCE [LARGE SCALE GENOMIC DNA]</scope>
    <source>
        <strain evidence="2 3">DSM 24015</strain>
    </source>
</reference>
<evidence type="ECO:0000313" key="3">
    <source>
        <dbReference type="Proteomes" id="UP000198517"/>
    </source>
</evidence>
<accession>A0A1G6ZD50</accession>
<feature type="signal peptide" evidence="1">
    <location>
        <begin position="1"/>
        <end position="21"/>
    </location>
</feature>
<dbReference type="Proteomes" id="UP000198517">
    <property type="component" value="Unassembled WGS sequence"/>
</dbReference>
<gene>
    <name evidence="2" type="ORF">SAMN05421544_10243</name>
</gene>
<name>A0A1G6ZD50_9FLAO</name>
<sequence>MKKIILLVLFFLSATATTAFAQSQTESLSVTSIRANDSGVTINTVDNKVYKLNKGDTLTVYLPYNGRDFMSIKPKRFLNTKLLSNVADIVSDGASVVGLNTSNIGTMMTVNEIISKTAAFQYSADALEKIQDLSISKTAKKIAGKTAKILDFQFDDDSEDYSAVVEINGKKYIVELATALMSGEVQISH</sequence>
<proteinExistence type="predicted"/>
<evidence type="ECO:0000256" key="1">
    <source>
        <dbReference type="SAM" id="SignalP"/>
    </source>
</evidence>
<keyword evidence="3" id="KW-1185">Reference proteome</keyword>
<feature type="chain" id="PRO_5011500593" evidence="1">
    <location>
        <begin position="22"/>
        <end position="189"/>
    </location>
</feature>
<dbReference type="AlphaFoldDB" id="A0A1G6ZD50"/>
<dbReference type="STRING" id="1071918.SAMN05421544_10243"/>
<dbReference type="OrthoDB" id="1257643at2"/>
<dbReference type="RefSeq" id="WP_092735787.1">
    <property type="nucleotide sequence ID" value="NZ_FNAS01000002.1"/>
</dbReference>
<dbReference type="EMBL" id="FNAS01000002">
    <property type="protein sequence ID" value="SDE00451.1"/>
    <property type="molecule type" value="Genomic_DNA"/>
</dbReference>
<evidence type="ECO:0000313" key="2">
    <source>
        <dbReference type="EMBL" id="SDE00451.1"/>
    </source>
</evidence>
<organism evidence="2 3">
    <name type="scientific">Riemerella columbipharyngis</name>
    <dbReference type="NCBI Taxonomy" id="1071918"/>
    <lineage>
        <taxon>Bacteria</taxon>
        <taxon>Pseudomonadati</taxon>
        <taxon>Bacteroidota</taxon>
        <taxon>Flavobacteriia</taxon>
        <taxon>Flavobacteriales</taxon>
        <taxon>Weeksellaceae</taxon>
        <taxon>Riemerella</taxon>
    </lineage>
</organism>
<keyword evidence="1" id="KW-0732">Signal</keyword>
<protein>
    <submittedName>
        <fullName evidence="2">Uncharacterized protein</fullName>
    </submittedName>
</protein>